<evidence type="ECO:0000313" key="11">
    <source>
        <dbReference type="EMBL" id="TXF12359.1"/>
    </source>
</evidence>
<evidence type="ECO:0000313" key="12">
    <source>
        <dbReference type="Proteomes" id="UP000321201"/>
    </source>
</evidence>
<dbReference type="InterPro" id="IPR017927">
    <property type="entry name" value="FAD-bd_FR_type"/>
</dbReference>
<dbReference type="PROSITE" id="PS51384">
    <property type="entry name" value="FAD_FR"/>
    <property type="match status" value="1"/>
</dbReference>
<evidence type="ECO:0000256" key="1">
    <source>
        <dbReference type="ARBA" id="ARBA00001974"/>
    </source>
</evidence>
<comment type="catalytic activity">
    <reaction evidence="9">
        <text>2 reduced [2Fe-2S]-[ferredoxin] + NADP(+) + H(+) = 2 oxidized [2Fe-2S]-[ferredoxin] + NADPH</text>
        <dbReference type="Rhea" id="RHEA:20125"/>
        <dbReference type="Rhea" id="RHEA-COMP:10000"/>
        <dbReference type="Rhea" id="RHEA-COMP:10001"/>
        <dbReference type="ChEBI" id="CHEBI:15378"/>
        <dbReference type="ChEBI" id="CHEBI:33737"/>
        <dbReference type="ChEBI" id="CHEBI:33738"/>
        <dbReference type="ChEBI" id="CHEBI:57783"/>
        <dbReference type="ChEBI" id="CHEBI:58349"/>
        <dbReference type="EC" id="1.18.1.2"/>
    </reaction>
</comment>
<evidence type="ECO:0000256" key="3">
    <source>
        <dbReference type="ARBA" id="ARBA00013223"/>
    </source>
</evidence>
<comment type="cofactor">
    <cofactor evidence="1">
        <name>FAD</name>
        <dbReference type="ChEBI" id="CHEBI:57692"/>
    </cofactor>
</comment>
<organism evidence="11 12">
    <name type="scientific">Pelomicrobium methylotrophicum</name>
    <dbReference type="NCBI Taxonomy" id="2602750"/>
    <lineage>
        <taxon>Bacteria</taxon>
        <taxon>Pseudomonadati</taxon>
        <taxon>Pseudomonadota</taxon>
        <taxon>Hydrogenophilia</taxon>
        <taxon>Hydrogenophilia incertae sedis</taxon>
        <taxon>Pelomicrobium</taxon>
    </lineage>
</organism>
<dbReference type="SUPFAM" id="SSF63380">
    <property type="entry name" value="Riboflavin synthase domain-like"/>
    <property type="match status" value="1"/>
</dbReference>
<name>A0A5C7EYM1_9PROT</name>
<dbReference type="InterPro" id="IPR001433">
    <property type="entry name" value="OxRdtase_FAD/NAD-bd"/>
</dbReference>
<accession>A0A5C7EYM1</accession>
<keyword evidence="4" id="KW-0285">Flavoprotein</keyword>
<evidence type="ECO:0000256" key="6">
    <source>
        <dbReference type="ARBA" id="ARBA00022827"/>
    </source>
</evidence>
<dbReference type="AlphaFoldDB" id="A0A5C7EYM1"/>
<evidence type="ECO:0000256" key="7">
    <source>
        <dbReference type="ARBA" id="ARBA00022857"/>
    </source>
</evidence>
<dbReference type="FunCoup" id="A0A5C7EYM1">
    <property type="interactions" value="74"/>
</dbReference>
<reference evidence="11 12" key="1">
    <citation type="submission" date="2019-08" db="EMBL/GenBank/DDBJ databases">
        <title>Pelomicrobium methylotrophicum gen. nov., sp. nov. a moderately thermophilic, facultatively anaerobic, lithoautotrophic and methylotrophic bacterium isolated from a terrestrial mud volcano.</title>
        <authorList>
            <person name="Slobodkina G.B."/>
            <person name="Merkel A.Y."/>
            <person name="Slobodkin A.I."/>
        </authorList>
    </citation>
    <scope>NUCLEOTIDE SEQUENCE [LARGE SCALE GENOMIC DNA]</scope>
    <source>
        <strain evidence="11 12">SM250</strain>
    </source>
</reference>
<dbReference type="RefSeq" id="WP_147799227.1">
    <property type="nucleotide sequence ID" value="NZ_VPFL01000006.1"/>
</dbReference>
<evidence type="ECO:0000256" key="2">
    <source>
        <dbReference type="ARBA" id="ARBA00008312"/>
    </source>
</evidence>
<dbReference type="InterPro" id="IPR051930">
    <property type="entry name" value="FNR_type-1"/>
</dbReference>
<dbReference type="OrthoDB" id="9784483at2"/>
<dbReference type="GO" id="GO:0042167">
    <property type="term" value="P:heme catabolic process"/>
    <property type="evidence" value="ECO:0007669"/>
    <property type="project" value="TreeGrafter"/>
</dbReference>
<dbReference type="EMBL" id="VPFL01000006">
    <property type="protein sequence ID" value="TXF12359.1"/>
    <property type="molecule type" value="Genomic_DNA"/>
</dbReference>
<dbReference type="Proteomes" id="UP000321201">
    <property type="component" value="Unassembled WGS sequence"/>
</dbReference>
<dbReference type="GO" id="GO:0004324">
    <property type="term" value="F:ferredoxin-NADP+ reductase activity"/>
    <property type="evidence" value="ECO:0007669"/>
    <property type="project" value="UniProtKB-EC"/>
</dbReference>
<protein>
    <recommendedName>
        <fullName evidence="3">ferredoxin--NADP(+) reductase</fullName>
        <ecNumber evidence="3">1.18.1.2</ecNumber>
    </recommendedName>
</protein>
<dbReference type="InterPro" id="IPR039261">
    <property type="entry name" value="FNR_nucleotide-bd"/>
</dbReference>
<evidence type="ECO:0000256" key="8">
    <source>
        <dbReference type="ARBA" id="ARBA00023002"/>
    </source>
</evidence>
<dbReference type="GO" id="GO:0000166">
    <property type="term" value="F:nucleotide binding"/>
    <property type="evidence" value="ECO:0007669"/>
    <property type="project" value="UniProtKB-KW"/>
</dbReference>
<dbReference type="GO" id="GO:0034599">
    <property type="term" value="P:cellular response to oxidative stress"/>
    <property type="evidence" value="ECO:0007669"/>
    <property type="project" value="TreeGrafter"/>
</dbReference>
<dbReference type="Gene3D" id="3.40.50.80">
    <property type="entry name" value="Nucleotide-binding domain of ferredoxin-NADP reductase (FNR) module"/>
    <property type="match status" value="1"/>
</dbReference>
<dbReference type="PANTHER" id="PTHR47878:SF1">
    <property type="entry name" value="FLAVODOXIN_FERREDOXIN--NADP REDUCTASE"/>
    <property type="match status" value="1"/>
</dbReference>
<keyword evidence="5" id="KW-0547">Nucleotide-binding</keyword>
<dbReference type="InterPro" id="IPR017938">
    <property type="entry name" value="Riboflavin_synthase-like_b-brl"/>
</dbReference>
<gene>
    <name evidence="11" type="ORF">FR698_05725</name>
</gene>
<comment type="caution">
    <text evidence="11">The sequence shown here is derived from an EMBL/GenBank/DDBJ whole genome shotgun (WGS) entry which is preliminary data.</text>
</comment>
<proteinExistence type="inferred from homology"/>
<feature type="domain" description="FAD-binding FR-type" evidence="10">
    <location>
        <begin position="15"/>
        <end position="114"/>
    </location>
</feature>
<dbReference type="InterPro" id="IPR033892">
    <property type="entry name" value="FNR_bac"/>
</dbReference>
<keyword evidence="12" id="KW-1185">Reference proteome</keyword>
<keyword evidence="6" id="KW-0274">FAD</keyword>
<keyword evidence="7" id="KW-0521">NADP</keyword>
<dbReference type="InParanoid" id="A0A5C7EYM1"/>
<sequence>MNPADTPAARPAGAAKFVEGRVVALKPWTERLYSIQVDAAVEPFRAGQFGRLALPGEGEMIVRPYSFVNAPFERPLEFYFITLANGPLTQRLVKLVPGDPIWIAPRASGFMTLADIRDADSLWLLSTGTAIGPFLSICKTEEPWRRFQKVVLVHAVRYARELTYQDTVRAIAERRGSQFAYVPFVSREDTDFALKGRVPQAIEDGRLETRVGVPLTAESCQVMICGNPEMVSDTSQVLEARGLKKNRRKDPGQITVENYW</sequence>
<keyword evidence="8" id="KW-0560">Oxidoreductase</keyword>
<dbReference type="Pfam" id="PF00175">
    <property type="entry name" value="NAD_binding_1"/>
    <property type="match status" value="1"/>
</dbReference>
<dbReference type="EC" id="1.18.1.2" evidence="3"/>
<evidence type="ECO:0000256" key="5">
    <source>
        <dbReference type="ARBA" id="ARBA00022741"/>
    </source>
</evidence>
<comment type="similarity">
    <text evidence="2">Belongs to the ferredoxin--NADP reductase type 1 family.</text>
</comment>
<evidence type="ECO:0000256" key="9">
    <source>
        <dbReference type="ARBA" id="ARBA00047776"/>
    </source>
</evidence>
<dbReference type="CDD" id="cd06195">
    <property type="entry name" value="FNR1"/>
    <property type="match status" value="1"/>
</dbReference>
<evidence type="ECO:0000256" key="4">
    <source>
        <dbReference type="ARBA" id="ARBA00022630"/>
    </source>
</evidence>
<evidence type="ECO:0000259" key="10">
    <source>
        <dbReference type="PROSITE" id="PS51384"/>
    </source>
</evidence>
<dbReference type="PANTHER" id="PTHR47878">
    <property type="entry name" value="OXIDOREDUCTASE FAD/NAD(P)-BINDING DOMAIN PROTEIN"/>
    <property type="match status" value="1"/>
</dbReference>
<dbReference type="SUPFAM" id="SSF52343">
    <property type="entry name" value="Ferredoxin reductase-like, C-terminal NADP-linked domain"/>
    <property type="match status" value="1"/>
</dbReference>
<dbReference type="Gene3D" id="2.40.30.10">
    <property type="entry name" value="Translation factors"/>
    <property type="match status" value="1"/>
</dbReference>